<evidence type="ECO:0000313" key="2">
    <source>
        <dbReference type="Proteomes" id="UP000053001"/>
    </source>
</evidence>
<evidence type="ECO:0000313" key="1">
    <source>
        <dbReference type="EMBL" id="KFQ02269.1"/>
    </source>
</evidence>
<name>A0A091PXY7_LEPDC</name>
<protein>
    <submittedName>
        <fullName evidence="1">Uncharacterized protein</fullName>
    </submittedName>
</protein>
<proteinExistence type="predicted"/>
<reference evidence="1 2" key="1">
    <citation type="submission" date="2014-04" db="EMBL/GenBank/DDBJ databases">
        <title>Genome evolution of avian class.</title>
        <authorList>
            <person name="Zhang G."/>
            <person name="Li C."/>
        </authorList>
    </citation>
    <scope>NUCLEOTIDE SEQUENCE [LARGE SCALE GENOMIC DNA]</scope>
    <source>
        <strain evidence="1">BGI_N330</strain>
    </source>
</reference>
<sequence length="119" mass="13519">RWTRGNVALLPGDISATNRAHVFKSHYLWSNVFVVETLDTVIEVVHFHLFHFTLGRGLLATAGSWQTLVERGCTCDWHFWPAVVLGETWPWDRGGLAFERSSVTGHQGLGSREDCRVER</sequence>
<dbReference type="AlphaFoldDB" id="A0A091PXY7"/>
<accession>A0A091PXY7</accession>
<organism evidence="1 2">
    <name type="scientific">Leptosomus discolor</name>
    <name type="common">Madagascar cuckoo roller</name>
    <name type="synonym">Cuculus discolor</name>
    <dbReference type="NCBI Taxonomy" id="188344"/>
    <lineage>
        <taxon>Eukaryota</taxon>
        <taxon>Metazoa</taxon>
        <taxon>Chordata</taxon>
        <taxon>Craniata</taxon>
        <taxon>Vertebrata</taxon>
        <taxon>Euteleostomi</taxon>
        <taxon>Archelosauria</taxon>
        <taxon>Archosauria</taxon>
        <taxon>Dinosauria</taxon>
        <taxon>Saurischia</taxon>
        <taxon>Theropoda</taxon>
        <taxon>Coelurosauria</taxon>
        <taxon>Aves</taxon>
        <taxon>Neognathae</taxon>
        <taxon>Neoaves</taxon>
        <taxon>Telluraves</taxon>
        <taxon>Coraciimorphae</taxon>
        <taxon>Coraciiformes</taxon>
        <taxon>Leptosomidae</taxon>
        <taxon>Leptosomus</taxon>
    </lineage>
</organism>
<dbReference type="EMBL" id="KK667538">
    <property type="protein sequence ID" value="KFQ02269.1"/>
    <property type="molecule type" value="Genomic_DNA"/>
</dbReference>
<feature type="non-terminal residue" evidence="1">
    <location>
        <position position="119"/>
    </location>
</feature>
<dbReference type="PhylomeDB" id="A0A091PXY7"/>
<dbReference type="Proteomes" id="UP000053001">
    <property type="component" value="Unassembled WGS sequence"/>
</dbReference>
<gene>
    <name evidence="1" type="ORF">N330_02587</name>
</gene>
<keyword evidence="2" id="KW-1185">Reference proteome</keyword>
<feature type="non-terminal residue" evidence="1">
    <location>
        <position position="1"/>
    </location>
</feature>